<dbReference type="Proteomes" id="UP000193648">
    <property type="component" value="Unassembled WGS sequence"/>
</dbReference>
<accession>A0A1Y2H1B3</accession>
<name>A0A1Y2H1B3_9FUNG</name>
<evidence type="ECO:0000313" key="1">
    <source>
        <dbReference type="EMBL" id="ORZ28337.1"/>
    </source>
</evidence>
<dbReference type="GeneID" id="33571464"/>
<evidence type="ECO:0000313" key="2">
    <source>
        <dbReference type="Proteomes" id="UP000193648"/>
    </source>
</evidence>
<dbReference type="OrthoDB" id="2447240at2759"/>
<dbReference type="EMBL" id="MCFF01000002">
    <property type="protein sequence ID" value="ORZ28337.1"/>
    <property type="molecule type" value="Genomic_DNA"/>
</dbReference>
<comment type="caution">
    <text evidence="1">The sequence shown here is derived from an EMBL/GenBank/DDBJ whole genome shotgun (WGS) entry which is preliminary data.</text>
</comment>
<sequence>MDYHQYDDVCSQLLHLNHASRYYSKGYQRSKAVACCQLHGYTPLDNSTSHDHLSSYHEYSYHPSPLANTVPNYTSTPLSISETSVVNVEQSHDHQLINTYEWLPFPQDQYNLDRPYESQNISHDLGTATMTTAATTLDSFGPPPYGASALLENGPLQARRTKSPLTLSYLADGSQGTEPRAQLYTTTFTEGAAITSGQDVATLSTPSLNLDPRSLTRRMNERSLSISSSASASSAISISTSTSSWSSWSSAPSEMDLDAAVRWDSGLQNRQAGECSTIRKNKKLPPPTLSPALVVPTITAVSSQQQQQQQQVQLQHQKQQQKAESCWSIADDNCSNISAYSGSESDYDDALSDTWLHCHSDDLLTTPYHCKHLALSASIWGPGWYQVEPLPPSLIKAMQQYEQELQAQALEKATAAQPATNLRAKSKKAKKQARAAAAAAAATATEITATSSITGQAANSEIKDTSFASRATNPKVSSTLCSARLPRSLQFID</sequence>
<dbReference type="InParanoid" id="A0A1Y2H1B3"/>
<dbReference type="RefSeq" id="XP_021886022.1">
    <property type="nucleotide sequence ID" value="XM_022029621.1"/>
</dbReference>
<reference evidence="1 2" key="1">
    <citation type="submission" date="2016-07" db="EMBL/GenBank/DDBJ databases">
        <title>Pervasive Adenine N6-methylation of Active Genes in Fungi.</title>
        <authorList>
            <consortium name="DOE Joint Genome Institute"/>
            <person name="Mondo S.J."/>
            <person name="Dannebaum R.O."/>
            <person name="Kuo R.C."/>
            <person name="Labutti K."/>
            <person name="Haridas S."/>
            <person name="Kuo A."/>
            <person name="Salamov A."/>
            <person name="Ahrendt S.R."/>
            <person name="Lipzen A."/>
            <person name="Sullivan W."/>
            <person name="Andreopoulos W.B."/>
            <person name="Clum A."/>
            <person name="Lindquist E."/>
            <person name="Daum C."/>
            <person name="Ramamoorthy G.K."/>
            <person name="Gryganskyi A."/>
            <person name="Culley D."/>
            <person name="Magnuson J.K."/>
            <person name="James T.Y."/>
            <person name="O'Malley M.A."/>
            <person name="Stajich J.E."/>
            <person name="Spatafora J.W."/>
            <person name="Visel A."/>
            <person name="Grigoriev I.V."/>
        </authorList>
    </citation>
    <scope>NUCLEOTIDE SEQUENCE [LARGE SCALE GENOMIC DNA]</scope>
    <source>
        <strain evidence="1 2">NRRL 3116</strain>
    </source>
</reference>
<proteinExistence type="predicted"/>
<gene>
    <name evidence="1" type="ORF">BCR41DRAFT_418425</name>
</gene>
<keyword evidence="2" id="KW-1185">Reference proteome</keyword>
<organism evidence="1 2">
    <name type="scientific">Lobosporangium transversale</name>
    <dbReference type="NCBI Taxonomy" id="64571"/>
    <lineage>
        <taxon>Eukaryota</taxon>
        <taxon>Fungi</taxon>
        <taxon>Fungi incertae sedis</taxon>
        <taxon>Mucoromycota</taxon>
        <taxon>Mortierellomycotina</taxon>
        <taxon>Mortierellomycetes</taxon>
        <taxon>Mortierellales</taxon>
        <taxon>Mortierellaceae</taxon>
        <taxon>Lobosporangium</taxon>
    </lineage>
</organism>
<protein>
    <submittedName>
        <fullName evidence="1">Uncharacterized protein</fullName>
    </submittedName>
</protein>
<dbReference type="AlphaFoldDB" id="A0A1Y2H1B3"/>